<keyword evidence="3 6" id="KW-0326">Glycosidase</keyword>
<dbReference type="NCBIfam" id="NF007154">
    <property type="entry name" value="PRK09589.1"/>
    <property type="match status" value="1"/>
</dbReference>
<evidence type="ECO:0000256" key="3">
    <source>
        <dbReference type="ARBA" id="ARBA00023295"/>
    </source>
</evidence>
<dbReference type="InterPro" id="IPR001360">
    <property type="entry name" value="Glyco_hydro_1"/>
</dbReference>
<evidence type="ECO:0000256" key="5">
    <source>
        <dbReference type="RuleBase" id="RU003690"/>
    </source>
</evidence>
<evidence type="ECO:0000256" key="4">
    <source>
        <dbReference type="PROSITE-ProRule" id="PRU10055"/>
    </source>
</evidence>
<dbReference type="InterPro" id="IPR033132">
    <property type="entry name" value="GH_1_N_CS"/>
</dbReference>
<dbReference type="PROSITE" id="PS00653">
    <property type="entry name" value="GLYCOSYL_HYDROL_F1_2"/>
    <property type="match status" value="1"/>
</dbReference>
<evidence type="ECO:0000256" key="6">
    <source>
        <dbReference type="RuleBase" id="RU004468"/>
    </source>
</evidence>
<dbReference type="NCBIfam" id="NF007356">
    <property type="entry name" value="PRK09852.1"/>
    <property type="match status" value="1"/>
</dbReference>
<comment type="caution">
    <text evidence="7">The sequence shown here is derived from an EMBL/GenBank/DDBJ whole genome shotgun (WGS) entry which is preliminary data.</text>
</comment>
<dbReference type="PANTHER" id="PTHR10353">
    <property type="entry name" value="GLYCOSYL HYDROLASE"/>
    <property type="match status" value="1"/>
</dbReference>
<dbReference type="EMBL" id="SAXY01000072">
    <property type="protein sequence ID" value="TXJ36363.1"/>
    <property type="molecule type" value="Genomic_DNA"/>
</dbReference>
<dbReference type="GO" id="GO:0005829">
    <property type="term" value="C:cytosol"/>
    <property type="evidence" value="ECO:0007669"/>
    <property type="project" value="TreeGrafter"/>
</dbReference>
<proteinExistence type="inferred from homology"/>
<dbReference type="PANTHER" id="PTHR10353:SF122">
    <property type="entry name" value="6-PHOSPHO-BETA-GLUCOSIDASE ASCB-RELATED"/>
    <property type="match status" value="1"/>
</dbReference>
<reference evidence="7 8" key="1">
    <citation type="journal article" date="1992" name="Lakartidningen">
        <title>[Penicillin V and not amoxicillin is the first choice preparation in acute otitis].</title>
        <authorList>
            <person name="Kamme C."/>
            <person name="Lundgren K."/>
            <person name="Prellner K."/>
        </authorList>
    </citation>
    <scope>NUCLEOTIDE SEQUENCE [LARGE SCALE GENOMIC DNA]</scope>
    <source>
        <strain evidence="7 8">PC5538III-hc</strain>
    </source>
</reference>
<dbReference type="OrthoDB" id="9765195at2"/>
<gene>
    <name evidence="7" type="primary">ascB</name>
    <name evidence="7" type="ORF">EPJ72_11740</name>
</gene>
<keyword evidence="2 6" id="KW-0378">Hydrolase</keyword>
<dbReference type="FunFam" id="3.20.20.80:FF:000004">
    <property type="entry name" value="Beta-glucosidase 6-phospho-beta-glucosidase"/>
    <property type="match status" value="1"/>
</dbReference>
<dbReference type="InterPro" id="IPR018120">
    <property type="entry name" value="Glyco_hydro_1_AS"/>
</dbReference>
<dbReference type="AlphaFoldDB" id="A0A5C8EF88"/>
<comment type="similarity">
    <text evidence="1 5">Belongs to the glycosyl hydrolase 1 family.</text>
</comment>
<organism evidence="7 8">
    <name type="scientific">Brachyspira pilosicoli</name>
    <name type="common">Serpulina pilosicoli</name>
    <dbReference type="NCBI Taxonomy" id="52584"/>
    <lineage>
        <taxon>Bacteria</taxon>
        <taxon>Pseudomonadati</taxon>
        <taxon>Spirochaetota</taxon>
        <taxon>Spirochaetia</taxon>
        <taxon>Brachyspirales</taxon>
        <taxon>Brachyspiraceae</taxon>
        <taxon>Brachyspira</taxon>
    </lineage>
</organism>
<dbReference type="Proteomes" id="UP000323176">
    <property type="component" value="Unassembled WGS sequence"/>
</dbReference>
<evidence type="ECO:0000313" key="7">
    <source>
        <dbReference type="EMBL" id="TXJ36363.1"/>
    </source>
</evidence>
<dbReference type="InterPro" id="IPR017853">
    <property type="entry name" value="GH"/>
</dbReference>
<name>A0A5C8EF88_BRAPL</name>
<dbReference type="SUPFAM" id="SSF51445">
    <property type="entry name" value="(Trans)glycosidases"/>
    <property type="match status" value="1"/>
</dbReference>
<dbReference type="Pfam" id="PF00232">
    <property type="entry name" value="Glyco_hydro_1"/>
    <property type="match status" value="1"/>
</dbReference>
<sequence>MTIKDLKKIPEGFLWGGAVAANQLEGAYMEDGKGLSVADYSPKGITGGYHDIKHGEHLTHNAIDFYHRYKEDIALFAEIGFKCFRTSIAWTRIFPNGDDESPNEKGLEFYDNLFDECLKYGIEPLVTLSHYEMPMGLVNKYGGWRNRKLIELFDKYARTVFKRYKNKVKYWITFNEINVIIHFPFTGGGIILEENENKLQVEYQAAHYQFVASALAVKACHEIIPNSKIGCMIASGAYYPYSCRPEDVMTAMKYDREMLLFSDIQSWGYYPGYLKRFFIENNININITEEDKKILRENTVDFIGFSYYKSRCASANPEGLETSVGNLFGGVKNPYIGSSEWGFQIDPIGLRYTMNQLYDRYHKPLFIVENGLGASDTVEEGDIINDDYRIDFLRDHIIQMKEAIADGVDLMGYLTWGPIDLVSAGTGEMRKRYGFIYVDRDNNGVGTLRRIKKKSFDWYKKVISSNGEDLD</sequence>
<evidence type="ECO:0000256" key="1">
    <source>
        <dbReference type="ARBA" id="ARBA00010838"/>
    </source>
</evidence>
<feature type="active site" description="Nucleophile" evidence="4">
    <location>
        <position position="369"/>
    </location>
</feature>
<dbReference type="Gene3D" id="3.20.20.80">
    <property type="entry name" value="Glycosidases"/>
    <property type="match status" value="1"/>
</dbReference>
<dbReference type="EC" id="3.2.1.86" evidence="7"/>
<dbReference type="NCBIfam" id="NF007158">
    <property type="entry name" value="PRK09593.1"/>
    <property type="match status" value="1"/>
</dbReference>
<dbReference type="PRINTS" id="PR00131">
    <property type="entry name" value="GLHYDRLASE1"/>
</dbReference>
<dbReference type="GO" id="GO:0008706">
    <property type="term" value="F:6-phospho-beta-glucosidase activity"/>
    <property type="evidence" value="ECO:0007669"/>
    <property type="project" value="UniProtKB-EC"/>
</dbReference>
<accession>A0A5C8EF88</accession>
<dbReference type="PROSITE" id="PS00572">
    <property type="entry name" value="GLYCOSYL_HYDROL_F1_1"/>
    <property type="match status" value="1"/>
</dbReference>
<dbReference type="GO" id="GO:0016052">
    <property type="term" value="P:carbohydrate catabolic process"/>
    <property type="evidence" value="ECO:0007669"/>
    <property type="project" value="TreeGrafter"/>
</dbReference>
<protein>
    <submittedName>
        <fullName evidence="7">6-phospho-beta-glucosidase</fullName>
        <ecNumber evidence="7">3.2.1.86</ecNumber>
    </submittedName>
</protein>
<evidence type="ECO:0000313" key="8">
    <source>
        <dbReference type="Proteomes" id="UP000323176"/>
    </source>
</evidence>
<evidence type="ECO:0000256" key="2">
    <source>
        <dbReference type="ARBA" id="ARBA00022801"/>
    </source>
</evidence>